<organism evidence="1 2">
    <name type="scientific">Botrytis porri</name>
    <dbReference type="NCBI Taxonomy" id="87229"/>
    <lineage>
        <taxon>Eukaryota</taxon>
        <taxon>Fungi</taxon>
        <taxon>Dikarya</taxon>
        <taxon>Ascomycota</taxon>
        <taxon>Pezizomycotina</taxon>
        <taxon>Leotiomycetes</taxon>
        <taxon>Helotiales</taxon>
        <taxon>Sclerotiniaceae</taxon>
        <taxon>Botrytis</taxon>
    </lineage>
</organism>
<dbReference type="EMBL" id="PQXO01000244">
    <property type="protein sequence ID" value="TGO87184.1"/>
    <property type="molecule type" value="Genomic_DNA"/>
</dbReference>
<dbReference type="Proteomes" id="UP000297280">
    <property type="component" value="Unassembled WGS sequence"/>
</dbReference>
<proteinExistence type="predicted"/>
<name>A0A4Z1KRQ8_9HELO</name>
<evidence type="ECO:0000313" key="2">
    <source>
        <dbReference type="Proteomes" id="UP000297280"/>
    </source>
</evidence>
<evidence type="ECO:0000313" key="1">
    <source>
        <dbReference type="EMBL" id="TGO87184.1"/>
    </source>
</evidence>
<dbReference type="AlphaFoldDB" id="A0A4Z1KRQ8"/>
<gene>
    <name evidence="1" type="ORF">BPOR_0244g00090</name>
</gene>
<sequence length="93" mass="10276">MWLFCELSSFGSQIQDDNMQQYPAESHRQPPEVTSLIKVDGLTLQNSAFHTLAIILHSAVSLLSGKLAESQGVTLHTKMDHAMRGTLLPKSIQ</sequence>
<accession>A0A4Z1KRQ8</accession>
<comment type="caution">
    <text evidence="1">The sequence shown here is derived from an EMBL/GenBank/DDBJ whole genome shotgun (WGS) entry which is preliminary data.</text>
</comment>
<protein>
    <submittedName>
        <fullName evidence="1">Uncharacterized protein</fullName>
    </submittedName>
</protein>
<reference evidence="1 2" key="1">
    <citation type="submission" date="2017-12" db="EMBL/GenBank/DDBJ databases">
        <title>Comparative genomics of Botrytis spp.</title>
        <authorList>
            <person name="Valero-Jimenez C.A."/>
            <person name="Tapia P."/>
            <person name="Veloso J."/>
            <person name="Silva-Moreno E."/>
            <person name="Staats M."/>
            <person name="Valdes J.H."/>
            <person name="Van Kan J.A.L."/>
        </authorList>
    </citation>
    <scope>NUCLEOTIDE SEQUENCE [LARGE SCALE GENOMIC DNA]</scope>
    <source>
        <strain evidence="1 2">MUCL3349</strain>
    </source>
</reference>
<keyword evidence="2" id="KW-1185">Reference proteome</keyword>